<feature type="domain" description="AB hydrolase-1" evidence="1">
    <location>
        <begin position="34"/>
        <end position="310"/>
    </location>
</feature>
<dbReference type="InterPro" id="IPR029058">
    <property type="entry name" value="AB_hydrolase_fold"/>
</dbReference>
<dbReference type="PANTHER" id="PTHR43798:SF33">
    <property type="entry name" value="HYDROLASE, PUTATIVE (AFU_ORTHOLOGUE AFUA_2G14860)-RELATED"/>
    <property type="match status" value="1"/>
</dbReference>
<dbReference type="EMBL" id="MSZS01000001">
    <property type="protein sequence ID" value="PKX99312.1"/>
    <property type="molecule type" value="Genomic_DNA"/>
</dbReference>
<protein>
    <submittedName>
        <fullName evidence="2">Putative epoxide hydrolase</fullName>
    </submittedName>
</protein>
<dbReference type="GO" id="GO:0046464">
    <property type="term" value="P:acylglycerol catabolic process"/>
    <property type="evidence" value="ECO:0007669"/>
    <property type="project" value="TreeGrafter"/>
</dbReference>
<dbReference type="OrthoDB" id="284184at2759"/>
<proteinExistence type="predicted"/>
<dbReference type="STRING" id="1392255.A0A2I1CNW6"/>
<keyword evidence="3" id="KW-1185">Reference proteome</keyword>
<dbReference type="InterPro" id="IPR000639">
    <property type="entry name" value="Epox_hydrolase-like"/>
</dbReference>
<dbReference type="InterPro" id="IPR000073">
    <property type="entry name" value="AB_hydrolase_1"/>
</dbReference>
<dbReference type="Pfam" id="PF00561">
    <property type="entry name" value="Abhydrolase_1"/>
    <property type="match status" value="1"/>
</dbReference>
<sequence length="332" mass="37893">MASIAFPELAKLHTLSTSHTYNYVYHAATASRTTILFLHGFPSSCYDWRHQIQHFIKLGYGVLAPDLLGYGGTSKPTEVEEYKLKSMAREIIELLDNEGLRRVHAVAHDTGCNLLSRLSDYYPDRLLSCTFIAVPYSKPGEHFDLDMVNRFTKHLFGFEKCGYIEFFVENDAGSTLDQHPDSFFTLFYPDSSDLWAEHLGPAGAIKAWLQNDKHGPLASYVSDEERAMHNKILQGHHQPALNWYHAHVRNVNKEDEIEANIDAKLKMPVLMIGPQPNKFEIPGFLEQMKDFAEDFMLKRVSTTSHWIQLEAREELNAMLEAFLARPDFAGKV</sequence>
<dbReference type="RefSeq" id="XP_024687907.1">
    <property type="nucleotide sequence ID" value="XM_024829469.1"/>
</dbReference>
<dbReference type="GO" id="GO:0047372">
    <property type="term" value="F:monoacylglycerol lipase activity"/>
    <property type="evidence" value="ECO:0007669"/>
    <property type="project" value="TreeGrafter"/>
</dbReference>
<evidence type="ECO:0000313" key="2">
    <source>
        <dbReference type="EMBL" id="PKX99312.1"/>
    </source>
</evidence>
<keyword evidence="2" id="KW-0378">Hydrolase</keyword>
<organism evidence="2 3">
    <name type="scientific">Aspergillus novofumigatus (strain IBT 16806)</name>
    <dbReference type="NCBI Taxonomy" id="1392255"/>
    <lineage>
        <taxon>Eukaryota</taxon>
        <taxon>Fungi</taxon>
        <taxon>Dikarya</taxon>
        <taxon>Ascomycota</taxon>
        <taxon>Pezizomycotina</taxon>
        <taxon>Eurotiomycetes</taxon>
        <taxon>Eurotiomycetidae</taxon>
        <taxon>Eurotiales</taxon>
        <taxon>Aspergillaceae</taxon>
        <taxon>Aspergillus</taxon>
        <taxon>Aspergillus subgen. Fumigati</taxon>
    </lineage>
</organism>
<dbReference type="VEuPathDB" id="FungiDB:P174DRAFT_456802"/>
<dbReference type="InterPro" id="IPR050266">
    <property type="entry name" value="AB_hydrolase_sf"/>
</dbReference>
<dbReference type="GeneID" id="36536795"/>
<dbReference type="GO" id="GO:0016020">
    <property type="term" value="C:membrane"/>
    <property type="evidence" value="ECO:0007669"/>
    <property type="project" value="TreeGrafter"/>
</dbReference>
<gene>
    <name evidence="2" type="ORF">P174DRAFT_456802</name>
</gene>
<accession>A0A2I1CNW6</accession>
<dbReference type="AlphaFoldDB" id="A0A2I1CNW6"/>
<evidence type="ECO:0000313" key="3">
    <source>
        <dbReference type="Proteomes" id="UP000234474"/>
    </source>
</evidence>
<evidence type="ECO:0000259" key="1">
    <source>
        <dbReference type="Pfam" id="PF00561"/>
    </source>
</evidence>
<dbReference type="OMA" id="PVYFAAC"/>
<dbReference type="SUPFAM" id="SSF53474">
    <property type="entry name" value="alpha/beta-Hydrolases"/>
    <property type="match status" value="1"/>
</dbReference>
<comment type="caution">
    <text evidence="2">The sequence shown here is derived from an EMBL/GenBank/DDBJ whole genome shotgun (WGS) entry which is preliminary data.</text>
</comment>
<dbReference type="Proteomes" id="UP000234474">
    <property type="component" value="Unassembled WGS sequence"/>
</dbReference>
<dbReference type="Gene3D" id="3.40.50.1820">
    <property type="entry name" value="alpha/beta hydrolase"/>
    <property type="match status" value="1"/>
</dbReference>
<dbReference type="PANTHER" id="PTHR43798">
    <property type="entry name" value="MONOACYLGLYCEROL LIPASE"/>
    <property type="match status" value="1"/>
</dbReference>
<reference evidence="3" key="1">
    <citation type="journal article" date="2018" name="Proc. Natl. Acad. Sci. U.S.A.">
        <title>Linking secondary metabolites to gene clusters through genome sequencing of six diverse Aspergillus species.</title>
        <authorList>
            <person name="Kaerboelling I."/>
            <person name="Vesth T.C."/>
            <person name="Frisvad J.C."/>
            <person name="Nybo J.L."/>
            <person name="Theobald S."/>
            <person name="Kuo A."/>
            <person name="Bowyer P."/>
            <person name="Matsuda Y."/>
            <person name="Mondo S."/>
            <person name="Lyhne E.K."/>
            <person name="Kogle M.E."/>
            <person name="Clum A."/>
            <person name="Lipzen A."/>
            <person name="Salamov A."/>
            <person name="Ngan C.Y."/>
            <person name="Daum C."/>
            <person name="Chiniquy J."/>
            <person name="Barry K."/>
            <person name="LaButti K."/>
            <person name="Haridas S."/>
            <person name="Simmons B.A."/>
            <person name="Magnuson J.K."/>
            <person name="Mortensen U.H."/>
            <person name="Larsen T.O."/>
            <person name="Grigoriev I.V."/>
            <person name="Baker S.E."/>
            <person name="Andersen M.R."/>
        </authorList>
    </citation>
    <scope>NUCLEOTIDE SEQUENCE [LARGE SCALE GENOMIC DNA]</scope>
    <source>
        <strain evidence="3">IBT 16806</strain>
    </source>
</reference>
<name>A0A2I1CNW6_ASPN1</name>
<dbReference type="PRINTS" id="PR00412">
    <property type="entry name" value="EPOXHYDRLASE"/>
</dbReference>